<protein>
    <submittedName>
        <fullName evidence="1">Uncharacterized protein</fullName>
    </submittedName>
</protein>
<name>A0A2P6MMF8_9EUKA</name>
<dbReference type="Proteomes" id="UP000241769">
    <property type="component" value="Unassembled WGS sequence"/>
</dbReference>
<reference evidence="1 2" key="1">
    <citation type="journal article" date="2018" name="Genome Biol. Evol.">
        <title>Multiple Roots of Fruiting Body Formation in Amoebozoa.</title>
        <authorList>
            <person name="Hillmann F."/>
            <person name="Forbes G."/>
            <person name="Novohradska S."/>
            <person name="Ferling I."/>
            <person name="Riege K."/>
            <person name="Groth M."/>
            <person name="Westermann M."/>
            <person name="Marz M."/>
            <person name="Spaller T."/>
            <person name="Winckler T."/>
            <person name="Schaap P."/>
            <person name="Glockner G."/>
        </authorList>
    </citation>
    <scope>NUCLEOTIDE SEQUENCE [LARGE SCALE GENOMIC DNA]</scope>
    <source>
        <strain evidence="1 2">Jena</strain>
    </source>
</reference>
<proteinExistence type="predicted"/>
<keyword evidence="2" id="KW-1185">Reference proteome</keyword>
<dbReference type="EMBL" id="MDYQ01000767">
    <property type="protein sequence ID" value="PRP72888.1"/>
    <property type="molecule type" value="Genomic_DNA"/>
</dbReference>
<accession>A0A2P6MMF8</accession>
<dbReference type="AlphaFoldDB" id="A0A2P6MMF8"/>
<comment type="caution">
    <text evidence="1">The sequence shown here is derived from an EMBL/GenBank/DDBJ whole genome shotgun (WGS) entry which is preliminary data.</text>
</comment>
<gene>
    <name evidence="1" type="ORF">PROFUN_17108</name>
</gene>
<dbReference type="InParanoid" id="A0A2P6MMF8"/>
<organism evidence="1 2">
    <name type="scientific">Planoprotostelium fungivorum</name>
    <dbReference type="NCBI Taxonomy" id="1890364"/>
    <lineage>
        <taxon>Eukaryota</taxon>
        <taxon>Amoebozoa</taxon>
        <taxon>Evosea</taxon>
        <taxon>Variosea</taxon>
        <taxon>Cavosteliida</taxon>
        <taxon>Cavosteliaceae</taxon>
        <taxon>Planoprotostelium</taxon>
    </lineage>
</organism>
<evidence type="ECO:0000313" key="2">
    <source>
        <dbReference type="Proteomes" id="UP000241769"/>
    </source>
</evidence>
<feature type="non-terminal residue" evidence="1">
    <location>
        <position position="1"/>
    </location>
</feature>
<evidence type="ECO:0000313" key="1">
    <source>
        <dbReference type="EMBL" id="PRP72888.1"/>
    </source>
</evidence>
<sequence>WAISNYVTDKHSVYGTIPRMLEDIIYVLRQEYHGIPEVLEKRFIERFHNSYKPEAVVNSFGNDRLGALITMLSIANIPTRRLNTGYEELQNYIKDMSYRGCIQLDDEGHIIILYHVLSLATTRFGIDMTIPSVTSRMVWQDFEKQFPPNLYKACSGHTKAYKCFAKNLQTDLRKQAFKTVVTIAVCENDLTQRDFVLAVPIPLAQLVFTSGVTLYGFNFTRVIRDLSLERANSAENPMRVGEWSRFLSIFDTHCRKLLRN</sequence>